<dbReference type="OrthoDB" id="6133584at2759"/>
<comment type="caution">
    <text evidence="2">Lacks conserved residue(s) required for the propagation of feature annotation.</text>
</comment>
<evidence type="ECO:0008006" key="9">
    <source>
        <dbReference type="Google" id="ProtNLM"/>
    </source>
</evidence>
<dbReference type="InterPro" id="IPR003598">
    <property type="entry name" value="Ig_sub2"/>
</dbReference>
<keyword evidence="8" id="KW-1185">Reference proteome</keyword>
<dbReference type="PROSITE" id="PS50835">
    <property type="entry name" value="IG_LIKE"/>
    <property type="match status" value="1"/>
</dbReference>
<feature type="domain" description="EGF-like" evidence="5">
    <location>
        <begin position="261"/>
        <end position="296"/>
    </location>
</feature>
<evidence type="ECO:0000256" key="1">
    <source>
        <dbReference type="ARBA" id="ARBA00023319"/>
    </source>
</evidence>
<dbReference type="SMART" id="SM00408">
    <property type="entry name" value="IGc2"/>
    <property type="match status" value="1"/>
</dbReference>
<evidence type="ECO:0000313" key="8">
    <source>
        <dbReference type="Proteomes" id="UP000728032"/>
    </source>
</evidence>
<dbReference type="FunFam" id="2.60.40.10:FF:000107">
    <property type="entry name" value="Myosin, light chain kinase a"/>
    <property type="match status" value="1"/>
</dbReference>
<keyword evidence="4" id="KW-1133">Transmembrane helix</keyword>
<dbReference type="AlphaFoldDB" id="A0A7R9LWL3"/>
<keyword evidence="4" id="KW-0812">Transmembrane</keyword>
<feature type="compositionally biased region" description="Low complexity" evidence="3">
    <location>
        <begin position="245"/>
        <end position="254"/>
    </location>
</feature>
<evidence type="ECO:0000313" key="7">
    <source>
        <dbReference type="EMBL" id="CAD7647991.1"/>
    </source>
</evidence>
<organism evidence="7">
    <name type="scientific">Oppiella nova</name>
    <dbReference type="NCBI Taxonomy" id="334625"/>
    <lineage>
        <taxon>Eukaryota</taxon>
        <taxon>Metazoa</taxon>
        <taxon>Ecdysozoa</taxon>
        <taxon>Arthropoda</taxon>
        <taxon>Chelicerata</taxon>
        <taxon>Arachnida</taxon>
        <taxon>Acari</taxon>
        <taxon>Acariformes</taxon>
        <taxon>Sarcoptiformes</taxon>
        <taxon>Oribatida</taxon>
        <taxon>Brachypylina</taxon>
        <taxon>Oppioidea</taxon>
        <taxon>Oppiidae</taxon>
        <taxon>Oppiella</taxon>
    </lineage>
</organism>
<feature type="region of interest" description="Disordered" evidence="3">
    <location>
        <begin position="235"/>
        <end position="258"/>
    </location>
</feature>
<dbReference type="SUPFAM" id="SSF57196">
    <property type="entry name" value="EGF/Laminin"/>
    <property type="match status" value="1"/>
</dbReference>
<proteinExistence type="predicted"/>
<keyword evidence="4" id="KW-0472">Membrane</keyword>
<dbReference type="InterPro" id="IPR036179">
    <property type="entry name" value="Ig-like_dom_sf"/>
</dbReference>
<feature type="transmembrane region" description="Helical" evidence="4">
    <location>
        <begin position="6"/>
        <end position="27"/>
    </location>
</feature>
<feature type="transmembrane region" description="Helical" evidence="4">
    <location>
        <begin position="39"/>
        <end position="58"/>
    </location>
</feature>
<sequence>MGHKLLHTYVVVLVVLVRLGCVGWAQFSHDYLCGLTSLYALWAVFAVFNALVHISSAMDFTYRYCLSIPSPPPTIPTAAINITNPWPNGGPPLGPPVIETTIDRKACPFRVGFKYQFTLHSAIHCLLRCAKKVTEYCLGTKTPIVWGLNGDVRVPTKGNLRLGCKVSGNPLPRVEWFRNGKRLKNRGRVTITTRRQTSRLEIRRVSHLTDGGYYECRAMNVVSRQPSVARQRVIITSPSKRRPYSSSQTSSTSTRGPLWPQVRPCPIPSFCLNGGTCTLYEAVGECADGYMGQRCESKDIYLKLTFLPEYDQRSGLVAIKQLVVKI</sequence>
<evidence type="ECO:0000259" key="6">
    <source>
        <dbReference type="PROSITE" id="PS50835"/>
    </source>
</evidence>
<evidence type="ECO:0000256" key="3">
    <source>
        <dbReference type="SAM" id="MobiDB-lite"/>
    </source>
</evidence>
<keyword evidence="2" id="KW-0245">EGF-like domain</keyword>
<dbReference type="PANTHER" id="PTHR47633">
    <property type="entry name" value="IMMUNOGLOBULIN"/>
    <property type="match status" value="1"/>
</dbReference>
<dbReference type="InterPro" id="IPR013783">
    <property type="entry name" value="Ig-like_fold"/>
</dbReference>
<dbReference type="PANTHER" id="PTHR47633:SF4">
    <property type="entry name" value="MYOPALLADIN ISOFORM X1"/>
    <property type="match status" value="1"/>
</dbReference>
<protein>
    <recommendedName>
        <fullName evidence="9">Ig-like domain-containing protein</fullName>
    </recommendedName>
</protein>
<keyword evidence="1" id="KW-0393">Immunoglobulin domain</keyword>
<feature type="domain" description="Ig-like" evidence="6">
    <location>
        <begin position="143"/>
        <end position="229"/>
    </location>
</feature>
<dbReference type="EMBL" id="OC917786">
    <property type="protein sequence ID" value="CAD7647991.1"/>
    <property type="molecule type" value="Genomic_DNA"/>
</dbReference>
<dbReference type="PROSITE" id="PS50026">
    <property type="entry name" value="EGF_3"/>
    <property type="match status" value="1"/>
</dbReference>
<dbReference type="Proteomes" id="UP000728032">
    <property type="component" value="Unassembled WGS sequence"/>
</dbReference>
<feature type="disulfide bond" evidence="2">
    <location>
        <begin position="286"/>
        <end position="295"/>
    </location>
</feature>
<dbReference type="InterPro" id="IPR013098">
    <property type="entry name" value="Ig_I-set"/>
</dbReference>
<evidence type="ECO:0000256" key="2">
    <source>
        <dbReference type="PROSITE-ProRule" id="PRU00076"/>
    </source>
</evidence>
<evidence type="ECO:0000259" key="5">
    <source>
        <dbReference type="PROSITE" id="PS50026"/>
    </source>
</evidence>
<name>A0A7R9LWL3_9ACAR</name>
<dbReference type="Gene3D" id="2.10.25.10">
    <property type="entry name" value="Laminin"/>
    <property type="match status" value="1"/>
</dbReference>
<evidence type="ECO:0000256" key="4">
    <source>
        <dbReference type="SAM" id="Phobius"/>
    </source>
</evidence>
<reference evidence="7" key="1">
    <citation type="submission" date="2020-11" db="EMBL/GenBank/DDBJ databases">
        <authorList>
            <person name="Tran Van P."/>
        </authorList>
    </citation>
    <scope>NUCLEOTIDE SEQUENCE</scope>
</reference>
<gene>
    <name evidence="7" type="ORF">ONB1V03_LOCUS6536</name>
</gene>
<dbReference type="Pfam" id="PF07679">
    <property type="entry name" value="I-set"/>
    <property type="match status" value="1"/>
</dbReference>
<keyword evidence="2" id="KW-1015">Disulfide bond</keyword>
<dbReference type="InterPro" id="IPR000742">
    <property type="entry name" value="EGF"/>
</dbReference>
<dbReference type="SUPFAM" id="SSF48726">
    <property type="entry name" value="Immunoglobulin"/>
    <property type="match status" value="1"/>
</dbReference>
<dbReference type="InterPro" id="IPR007110">
    <property type="entry name" value="Ig-like_dom"/>
</dbReference>
<dbReference type="CDD" id="cd00096">
    <property type="entry name" value="Ig"/>
    <property type="match status" value="1"/>
</dbReference>
<dbReference type="EMBL" id="CAJPVJ010002961">
    <property type="protein sequence ID" value="CAG2167023.1"/>
    <property type="molecule type" value="Genomic_DNA"/>
</dbReference>
<accession>A0A7R9LWL3</accession>
<dbReference type="Gene3D" id="2.60.40.10">
    <property type="entry name" value="Immunoglobulins"/>
    <property type="match status" value="1"/>
</dbReference>